<dbReference type="InterPro" id="IPR008030">
    <property type="entry name" value="NmrA-like"/>
</dbReference>
<comment type="caution">
    <text evidence="4">The sequence shown here is derived from an EMBL/GenBank/DDBJ whole genome shotgun (WGS) entry which is preliminary data.</text>
</comment>
<evidence type="ECO:0000313" key="5">
    <source>
        <dbReference type="Proteomes" id="UP000321287"/>
    </source>
</evidence>
<dbReference type="PANTHER" id="PTHR42748">
    <property type="entry name" value="NITROGEN METABOLITE REPRESSION PROTEIN NMRA FAMILY MEMBER"/>
    <property type="match status" value="1"/>
</dbReference>
<dbReference type="PANTHER" id="PTHR42748:SF7">
    <property type="entry name" value="NMRA LIKE REDOX SENSOR 1-RELATED"/>
    <property type="match status" value="1"/>
</dbReference>
<sequence length="324" mass="36055">MEQDVYDDAPALSNGNGLSCLFSKGTEMSKPVILITGATGQQGGATIREMQRRGHWRLRALVRDLKAPKAVALAKLGVETFHGDLDEEHSLRLALDGAEGVLSVQSPMKIGPAGEERQGKRLASLAKDIGVRHFVQCSAGGVERRSGVPHFESKWAIEQHIASLNLPATVLRPAAFMENFSSLIFRITMLSMMKTYLGPDQAMQLVSVQDVAWFAAEAFQKPDHYLSRAIELAGDSLTARSAASILRKARIRPSRGFTIPYVMRERLPEDFRLMFEWIARDGFKADVSVLRCENSAMLALEDWALKRSKDNRRRRSSFADRIGR</sequence>
<proteinExistence type="inferred from homology"/>
<evidence type="ECO:0000313" key="4">
    <source>
        <dbReference type="EMBL" id="GEL54471.1"/>
    </source>
</evidence>
<dbReference type="Gene3D" id="3.90.25.10">
    <property type="entry name" value="UDP-galactose 4-epimerase, domain 1"/>
    <property type="match status" value="1"/>
</dbReference>
<feature type="domain" description="NmrA-like" evidence="3">
    <location>
        <begin position="30"/>
        <end position="266"/>
    </location>
</feature>
<organism evidence="4 5">
    <name type="scientific">Asaia bogorensis NBRC 16594</name>
    <dbReference type="NCBI Taxonomy" id="1231624"/>
    <lineage>
        <taxon>Bacteria</taxon>
        <taxon>Pseudomonadati</taxon>
        <taxon>Pseudomonadota</taxon>
        <taxon>Alphaproteobacteria</taxon>
        <taxon>Acetobacterales</taxon>
        <taxon>Acetobacteraceae</taxon>
        <taxon>Asaia</taxon>
    </lineage>
</organism>
<gene>
    <name evidence="4" type="ORF">ABO01nite_24780</name>
</gene>
<keyword evidence="2" id="KW-0521">NADP</keyword>
<dbReference type="InterPro" id="IPR036291">
    <property type="entry name" value="NAD(P)-bd_dom_sf"/>
</dbReference>
<dbReference type="CDD" id="cd05251">
    <property type="entry name" value="NmrA_like_SDR_a"/>
    <property type="match status" value="1"/>
</dbReference>
<comment type="similarity">
    <text evidence="1">Belongs to the NmrA-type oxidoreductase family.</text>
</comment>
<keyword evidence="5" id="KW-1185">Reference proteome</keyword>
<dbReference type="AlphaFoldDB" id="A0AAN4R3T8"/>
<dbReference type="Proteomes" id="UP000321287">
    <property type="component" value="Unassembled WGS sequence"/>
</dbReference>
<evidence type="ECO:0000259" key="3">
    <source>
        <dbReference type="Pfam" id="PF05368"/>
    </source>
</evidence>
<dbReference type="SUPFAM" id="SSF51735">
    <property type="entry name" value="NAD(P)-binding Rossmann-fold domains"/>
    <property type="match status" value="1"/>
</dbReference>
<dbReference type="Gene3D" id="3.40.50.720">
    <property type="entry name" value="NAD(P)-binding Rossmann-like Domain"/>
    <property type="match status" value="1"/>
</dbReference>
<dbReference type="EMBL" id="BJVS01000007">
    <property type="protein sequence ID" value="GEL54471.1"/>
    <property type="molecule type" value="Genomic_DNA"/>
</dbReference>
<evidence type="ECO:0000256" key="2">
    <source>
        <dbReference type="ARBA" id="ARBA00022857"/>
    </source>
</evidence>
<reference evidence="4 5" key="1">
    <citation type="submission" date="2019-07" db="EMBL/GenBank/DDBJ databases">
        <title>Whole genome shotgun sequence of Asaia bogorensis NBRC 16594.</title>
        <authorList>
            <person name="Hosoyama A."/>
            <person name="Uohara A."/>
            <person name="Ohji S."/>
            <person name="Ichikawa N."/>
        </authorList>
    </citation>
    <scope>NUCLEOTIDE SEQUENCE [LARGE SCALE GENOMIC DNA]</scope>
    <source>
        <strain evidence="4 5">NBRC 16594</strain>
    </source>
</reference>
<dbReference type="Pfam" id="PF05368">
    <property type="entry name" value="NmrA"/>
    <property type="match status" value="1"/>
</dbReference>
<name>A0AAN4R3T8_9PROT</name>
<dbReference type="KEGG" id="abg:Asbog_01425"/>
<evidence type="ECO:0000256" key="1">
    <source>
        <dbReference type="ARBA" id="ARBA00006328"/>
    </source>
</evidence>
<protein>
    <submittedName>
        <fullName evidence="4">NmrA family transcriptional regulator</fullName>
    </submittedName>
</protein>
<dbReference type="InterPro" id="IPR051164">
    <property type="entry name" value="NmrA-like_oxidored"/>
</dbReference>
<accession>A0AAN4R3T8</accession>